<geneLocation type="plasmid" evidence="8 9">
    <name>unnamed1</name>
</geneLocation>
<dbReference type="Pfam" id="PF04002">
    <property type="entry name" value="RadC"/>
    <property type="match status" value="1"/>
</dbReference>
<evidence type="ECO:0000256" key="1">
    <source>
        <dbReference type="ARBA" id="ARBA00010243"/>
    </source>
</evidence>
<keyword evidence="5" id="KW-0862">Zinc</keyword>
<evidence type="ECO:0000313" key="8">
    <source>
        <dbReference type="EMBL" id="ARR10765.1"/>
    </source>
</evidence>
<dbReference type="EMBL" id="CP021170">
    <property type="protein sequence ID" value="ARR10765.1"/>
    <property type="molecule type" value="Genomic_DNA"/>
</dbReference>
<dbReference type="AlphaFoldDB" id="A0A1X9T461"/>
<keyword evidence="9" id="KW-1185">Reference proteome</keyword>
<evidence type="ECO:0000256" key="4">
    <source>
        <dbReference type="ARBA" id="ARBA00022801"/>
    </source>
</evidence>
<gene>
    <name evidence="8" type="primary">radC</name>
    <name evidence="8" type="ORF">AR543_p0157</name>
</gene>
<dbReference type="InterPro" id="IPR025657">
    <property type="entry name" value="RadC_JAB"/>
</dbReference>
<proteinExistence type="inferred from homology"/>
<name>A0A1X9T461_9BACL</name>
<sequence length="152" mass="16669">MTKISIVRVQLITTGTVDIGKRAVRQPSEAVRIIRTVLLKEYQGGMPDREVMGVLFLDTKNQVNGVEIASIGTLNSAPVHPRELFKAAILHNAAAVLMFHNHPSGNPEPSEPDIKVTQLMAEAGKTLGIELLDHLIIGEGERYTSLKEQGYF</sequence>
<dbReference type="PANTHER" id="PTHR30471">
    <property type="entry name" value="DNA REPAIR PROTEIN RADC"/>
    <property type="match status" value="1"/>
</dbReference>
<dbReference type="GO" id="GO:0046872">
    <property type="term" value="F:metal ion binding"/>
    <property type="evidence" value="ECO:0007669"/>
    <property type="project" value="UniProtKB-KW"/>
</dbReference>
<dbReference type="InterPro" id="IPR001405">
    <property type="entry name" value="UPF0758"/>
</dbReference>
<dbReference type="Gene3D" id="3.40.140.10">
    <property type="entry name" value="Cytidine Deaminase, domain 2"/>
    <property type="match status" value="1"/>
</dbReference>
<dbReference type="PROSITE" id="PS50249">
    <property type="entry name" value="MPN"/>
    <property type="match status" value="1"/>
</dbReference>
<evidence type="ECO:0000313" key="9">
    <source>
        <dbReference type="Proteomes" id="UP000078148"/>
    </source>
</evidence>
<keyword evidence="3" id="KW-0479">Metal-binding</keyword>
<dbReference type="KEGG" id="pbv:AR543_p0157"/>
<keyword evidence="6" id="KW-0482">Metalloprotease</keyword>
<reference evidence="8 9" key="1">
    <citation type="journal article" date="2016" name="Int. J. Syst. Evol. Microbiol.">
        <title>Paenibacillus damxungensis sp. nov., isolated from raw yak (Bos grunniens) milk.</title>
        <authorList>
            <person name="Wu Z."/>
            <person name="Gao C."/>
            <person name="Han J."/>
            <person name="Liu Z."/>
        </authorList>
    </citation>
    <scope>NUCLEOTIDE SEQUENCE [LARGE SCALE GENOMIC DNA]</scope>
    <source>
        <strain evidence="8 9">BD3526</strain>
        <plasmid evidence="8 9">unnamed1</plasmid>
    </source>
</reference>
<dbReference type="PANTHER" id="PTHR30471:SF3">
    <property type="entry name" value="UPF0758 PROTEIN YEES-RELATED"/>
    <property type="match status" value="1"/>
</dbReference>
<dbReference type="CDD" id="cd08071">
    <property type="entry name" value="MPN_DUF2466"/>
    <property type="match status" value="1"/>
</dbReference>
<dbReference type="GO" id="GO:0006508">
    <property type="term" value="P:proteolysis"/>
    <property type="evidence" value="ECO:0007669"/>
    <property type="project" value="UniProtKB-KW"/>
</dbReference>
<dbReference type="InterPro" id="IPR020891">
    <property type="entry name" value="UPF0758_CS"/>
</dbReference>
<keyword evidence="2" id="KW-0645">Protease</keyword>
<dbReference type="RefSeq" id="WP_087071463.1">
    <property type="nucleotide sequence ID" value="NZ_CP021170.1"/>
</dbReference>
<feature type="domain" description="MPN" evidence="7">
    <location>
        <begin position="23"/>
        <end position="152"/>
    </location>
</feature>
<protein>
    <submittedName>
        <fullName evidence="8">DNA repair protein RadC</fullName>
    </submittedName>
</protein>
<keyword evidence="4" id="KW-0378">Hydrolase</keyword>
<evidence type="ECO:0000256" key="3">
    <source>
        <dbReference type="ARBA" id="ARBA00022723"/>
    </source>
</evidence>
<evidence type="ECO:0000256" key="2">
    <source>
        <dbReference type="ARBA" id="ARBA00022670"/>
    </source>
</evidence>
<accession>A0A1X9T461</accession>
<evidence type="ECO:0000256" key="6">
    <source>
        <dbReference type="ARBA" id="ARBA00023049"/>
    </source>
</evidence>
<dbReference type="Proteomes" id="UP000078148">
    <property type="component" value="Plasmid unnamed1"/>
</dbReference>
<evidence type="ECO:0000256" key="5">
    <source>
        <dbReference type="ARBA" id="ARBA00022833"/>
    </source>
</evidence>
<dbReference type="SUPFAM" id="SSF102712">
    <property type="entry name" value="JAB1/MPN domain"/>
    <property type="match status" value="1"/>
</dbReference>
<organism evidence="8 9">
    <name type="scientific">Paenibacillus bovis</name>
    <dbReference type="NCBI Taxonomy" id="1616788"/>
    <lineage>
        <taxon>Bacteria</taxon>
        <taxon>Bacillati</taxon>
        <taxon>Bacillota</taxon>
        <taxon>Bacilli</taxon>
        <taxon>Bacillales</taxon>
        <taxon>Paenibacillaceae</taxon>
        <taxon>Paenibacillus</taxon>
    </lineage>
</organism>
<dbReference type="PROSITE" id="PS01302">
    <property type="entry name" value="UPF0758"/>
    <property type="match status" value="1"/>
</dbReference>
<keyword evidence="8" id="KW-0614">Plasmid</keyword>
<dbReference type="GO" id="GO:0008237">
    <property type="term" value="F:metallopeptidase activity"/>
    <property type="evidence" value="ECO:0007669"/>
    <property type="project" value="UniProtKB-KW"/>
</dbReference>
<dbReference type="InterPro" id="IPR037518">
    <property type="entry name" value="MPN"/>
</dbReference>
<comment type="similarity">
    <text evidence="1">Belongs to the UPF0758 family.</text>
</comment>
<dbReference type="OrthoDB" id="9804482at2"/>
<evidence type="ECO:0000259" key="7">
    <source>
        <dbReference type="PROSITE" id="PS50249"/>
    </source>
</evidence>